<reference evidence="1 2" key="1">
    <citation type="submission" date="2024-04" db="EMBL/GenBank/DDBJ databases">
        <authorList>
            <person name="Fracassetti M."/>
        </authorList>
    </citation>
    <scope>NUCLEOTIDE SEQUENCE [LARGE SCALE GENOMIC DNA]</scope>
</reference>
<dbReference type="Proteomes" id="UP001497516">
    <property type="component" value="Chromosome 7"/>
</dbReference>
<name>A0AAV2FRU1_9ROSI</name>
<keyword evidence="2" id="KW-1185">Reference proteome</keyword>
<dbReference type="AlphaFoldDB" id="A0AAV2FRU1"/>
<dbReference type="EMBL" id="OZ034820">
    <property type="protein sequence ID" value="CAL1401029.1"/>
    <property type="molecule type" value="Genomic_DNA"/>
</dbReference>
<organism evidence="1 2">
    <name type="scientific">Linum trigynum</name>
    <dbReference type="NCBI Taxonomy" id="586398"/>
    <lineage>
        <taxon>Eukaryota</taxon>
        <taxon>Viridiplantae</taxon>
        <taxon>Streptophyta</taxon>
        <taxon>Embryophyta</taxon>
        <taxon>Tracheophyta</taxon>
        <taxon>Spermatophyta</taxon>
        <taxon>Magnoliopsida</taxon>
        <taxon>eudicotyledons</taxon>
        <taxon>Gunneridae</taxon>
        <taxon>Pentapetalae</taxon>
        <taxon>rosids</taxon>
        <taxon>fabids</taxon>
        <taxon>Malpighiales</taxon>
        <taxon>Linaceae</taxon>
        <taxon>Linum</taxon>
    </lineage>
</organism>
<sequence length="154" mass="17010">MNGRWNKRKRPHSSLLSTDTIDSFPSPLSYLLQANHVIPFIFPLPPFHEVKKPFPLPKCAPLPPPSICLSHPETPISPCSNQTPPEAKALLPPCQIIIVATASRRRLRTTITRTHPSRHHHLATSPATPPFIVVTREGSPNVRALVSFVSSTLS</sequence>
<evidence type="ECO:0000313" key="2">
    <source>
        <dbReference type="Proteomes" id="UP001497516"/>
    </source>
</evidence>
<gene>
    <name evidence="1" type="ORF">LTRI10_LOCUS41113</name>
</gene>
<accession>A0AAV2FRU1</accession>
<proteinExistence type="predicted"/>
<evidence type="ECO:0000313" key="1">
    <source>
        <dbReference type="EMBL" id="CAL1401029.1"/>
    </source>
</evidence>
<protein>
    <submittedName>
        <fullName evidence="1">Uncharacterized protein</fullName>
    </submittedName>
</protein>